<dbReference type="GO" id="GO:0003824">
    <property type="term" value="F:catalytic activity"/>
    <property type="evidence" value="ECO:0007669"/>
    <property type="project" value="InterPro"/>
</dbReference>
<proteinExistence type="predicted"/>
<keyword evidence="5" id="KW-1185">Reference proteome</keyword>
<keyword evidence="1" id="KW-0175">Coiled coil</keyword>
<feature type="coiled-coil region" evidence="1">
    <location>
        <begin position="51"/>
        <end position="78"/>
    </location>
</feature>
<accession>A0A7X3MIB6</accession>
<dbReference type="AlphaFoldDB" id="A0A7X3MIB6"/>
<evidence type="ECO:0000313" key="5">
    <source>
        <dbReference type="Proteomes" id="UP000460412"/>
    </source>
</evidence>
<sequence>MMLEKKATDFIDELSSAKPVPGGGGACAAVGALAAALGMMVGNLTVGKKRYADVEEEIKGALARLKELKNRLIELTDKDAECFEPLSRAYGLPRETQEEKAHKERVLEKALYEASIVPLELMETIIEVMECLKLLEEKGSRLAVSDAGVGILFAQAALNGASLNVFINTKLMKDREKAQKLNGRADDLIQEGAAFQEKIYGEVLAKIR</sequence>
<protein>
    <submittedName>
        <fullName evidence="4">Sugar ABC transporter substrate-binding protein</fullName>
    </submittedName>
</protein>
<comment type="caution">
    <text evidence="4">The sequence shown here is derived from an EMBL/GenBank/DDBJ whole genome shotgun (WGS) entry which is preliminary data.</text>
</comment>
<evidence type="ECO:0000259" key="3">
    <source>
        <dbReference type="Pfam" id="PF04961"/>
    </source>
</evidence>
<organism evidence="4 5">
    <name type="scientific">Sporofaciens musculi</name>
    <dbReference type="NCBI Taxonomy" id="2681861"/>
    <lineage>
        <taxon>Bacteria</taxon>
        <taxon>Bacillati</taxon>
        <taxon>Bacillota</taxon>
        <taxon>Clostridia</taxon>
        <taxon>Lachnospirales</taxon>
        <taxon>Lachnospiraceae</taxon>
        <taxon>Sporofaciens</taxon>
    </lineage>
</organism>
<dbReference type="EMBL" id="WUQX01000001">
    <property type="protein sequence ID" value="MXP76787.1"/>
    <property type="molecule type" value="Genomic_DNA"/>
</dbReference>
<keyword evidence="2" id="KW-1133">Transmembrane helix</keyword>
<name>A0A7X3MIB6_9FIRM</name>
<dbReference type="Pfam" id="PF04961">
    <property type="entry name" value="FTCD_C"/>
    <property type="match status" value="1"/>
</dbReference>
<evidence type="ECO:0000256" key="1">
    <source>
        <dbReference type="SAM" id="Coils"/>
    </source>
</evidence>
<gene>
    <name evidence="4" type="ORF">GN277_15760</name>
</gene>
<dbReference type="SUPFAM" id="SSF101262">
    <property type="entry name" value="Methenyltetrahydrofolate cyclohydrolase-like"/>
    <property type="match status" value="1"/>
</dbReference>
<dbReference type="Proteomes" id="UP000460412">
    <property type="component" value="Unassembled WGS sequence"/>
</dbReference>
<evidence type="ECO:0000256" key="2">
    <source>
        <dbReference type="SAM" id="Phobius"/>
    </source>
</evidence>
<feature type="domain" description="Cyclodeaminase/cyclohydrolase" evidence="3">
    <location>
        <begin position="7"/>
        <end position="186"/>
    </location>
</feature>
<keyword evidence="2" id="KW-0472">Membrane</keyword>
<evidence type="ECO:0000313" key="4">
    <source>
        <dbReference type="EMBL" id="MXP76787.1"/>
    </source>
</evidence>
<reference evidence="4 5" key="1">
    <citation type="submission" date="2019-12" db="EMBL/GenBank/DDBJ databases">
        <title>Sporaefaciens musculi gen. nov., sp. nov., a novel bacterium isolated from the caecum of an obese mouse.</title>
        <authorList>
            <person name="Rasmussen T.S."/>
            <person name="Streidl T."/>
            <person name="Hitch T.C.A."/>
            <person name="Wortmann E."/>
            <person name="Deptula P."/>
            <person name="Hansen M."/>
            <person name="Nielsen D.S."/>
            <person name="Clavel T."/>
            <person name="Vogensen F.K."/>
        </authorList>
    </citation>
    <scope>NUCLEOTIDE SEQUENCE [LARGE SCALE GENOMIC DNA]</scope>
    <source>
        <strain evidence="4 5">WCA-9-b2</strain>
    </source>
</reference>
<keyword evidence="2" id="KW-0812">Transmembrane</keyword>
<dbReference type="InterPro" id="IPR036178">
    <property type="entry name" value="Formintransfe-cycloase-like_sf"/>
</dbReference>
<dbReference type="InterPro" id="IPR007044">
    <property type="entry name" value="Cyclodeamin/CycHdrlase"/>
</dbReference>
<dbReference type="Gene3D" id="1.20.120.680">
    <property type="entry name" value="Formiminotetrahydrofolate cyclodeaminase monomer, up-and-down helical bundle"/>
    <property type="match status" value="1"/>
</dbReference>
<feature type="transmembrane region" description="Helical" evidence="2">
    <location>
        <begin position="20"/>
        <end position="41"/>
    </location>
</feature>
<dbReference type="RefSeq" id="WP_159751843.1">
    <property type="nucleotide sequence ID" value="NZ_CASZNZ010000001.1"/>
</dbReference>